<dbReference type="Gene3D" id="2.130.10.130">
    <property type="entry name" value="Integrin alpha, N-terminal"/>
    <property type="match status" value="1"/>
</dbReference>
<gene>
    <name evidence="4" type="ORF">PHYEVI_LOCUS7185</name>
</gene>
<keyword evidence="3" id="KW-0675">Receptor</keyword>
<organism evidence="4 5">
    <name type="scientific">Phyllotreta striolata</name>
    <name type="common">Striped flea beetle</name>
    <name type="synonym">Crioceris striolata</name>
    <dbReference type="NCBI Taxonomy" id="444603"/>
    <lineage>
        <taxon>Eukaryota</taxon>
        <taxon>Metazoa</taxon>
        <taxon>Ecdysozoa</taxon>
        <taxon>Arthropoda</taxon>
        <taxon>Hexapoda</taxon>
        <taxon>Insecta</taxon>
        <taxon>Pterygota</taxon>
        <taxon>Neoptera</taxon>
        <taxon>Endopterygota</taxon>
        <taxon>Coleoptera</taxon>
        <taxon>Polyphaga</taxon>
        <taxon>Cucujiformia</taxon>
        <taxon>Chrysomeloidea</taxon>
        <taxon>Chrysomelidae</taxon>
        <taxon>Galerucinae</taxon>
        <taxon>Alticini</taxon>
        <taxon>Phyllotreta</taxon>
    </lineage>
</organism>
<dbReference type="GO" id="GO:0033627">
    <property type="term" value="P:cell adhesion mediated by integrin"/>
    <property type="evidence" value="ECO:0007669"/>
    <property type="project" value="TreeGrafter"/>
</dbReference>
<dbReference type="PROSITE" id="PS51470">
    <property type="entry name" value="FG_GAP"/>
    <property type="match status" value="1"/>
</dbReference>
<feature type="repeat" description="FG-GAP" evidence="2">
    <location>
        <begin position="56"/>
        <end position="120"/>
    </location>
</feature>
<dbReference type="GO" id="GO:0098609">
    <property type="term" value="P:cell-cell adhesion"/>
    <property type="evidence" value="ECO:0007669"/>
    <property type="project" value="TreeGrafter"/>
</dbReference>
<keyword evidence="3" id="KW-0401">Integrin</keyword>
<dbReference type="InterPro" id="IPR013519">
    <property type="entry name" value="Int_alpha_beta-p"/>
</dbReference>
<dbReference type="SUPFAM" id="SSF69318">
    <property type="entry name" value="Integrin alpha N-terminal domain"/>
    <property type="match status" value="1"/>
</dbReference>
<proteinExistence type="inferred from homology"/>
<dbReference type="GO" id="GO:0007160">
    <property type="term" value="P:cell-matrix adhesion"/>
    <property type="evidence" value="ECO:0007669"/>
    <property type="project" value="TreeGrafter"/>
</dbReference>
<dbReference type="InterPro" id="IPR028994">
    <property type="entry name" value="Integrin_alpha_N"/>
</dbReference>
<dbReference type="AlphaFoldDB" id="A0A9N9TUT4"/>
<dbReference type="EMBL" id="OU900096">
    <property type="protein sequence ID" value="CAG9860837.1"/>
    <property type="molecule type" value="Genomic_DNA"/>
</dbReference>
<protein>
    <submittedName>
        <fullName evidence="4">Uncharacterized protein</fullName>
    </submittedName>
</protein>
<evidence type="ECO:0000256" key="1">
    <source>
        <dbReference type="ARBA" id="ARBA00023180"/>
    </source>
</evidence>
<dbReference type="GO" id="GO:0009897">
    <property type="term" value="C:external side of plasma membrane"/>
    <property type="evidence" value="ECO:0007669"/>
    <property type="project" value="TreeGrafter"/>
</dbReference>
<evidence type="ECO:0000256" key="3">
    <source>
        <dbReference type="RuleBase" id="RU003762"/>
    </source>
</evidence>
<reference evidence="4" key="1">
    <citation type="submission" date="2022-01" db="EMBL/GenBank/DDBJ databases">
        <authorList>
            <person name="King R."/>
        </authorList>
    </citation>
    <scope>NUCLEOTIDE SEQUENCE</scope>
</reference>
<keyword evidence="1" id="KW-0325">Glycoprotein</keyword>
<accession>A0A9N9TUT4</accession>
<comment type="similarity">
    <text evidence="3">Belongs to the integrin alpha chain family.</text>
</comment>
<evidence type="ECO:0000313" key="4">
    <source>
        <dbReference type="EMBL" id="CAG9860837.1"/>
    </source>
</evidence>
<dbReference type="OrthoDB" id="5317514at2759"/>
<dbReference type="Proteomes" id="UP001153712">
    <property type="component" value="Chromosome 3"/>
</dbReference>
<sequence length="229" mass="25256">MRTLREIRNGILVGAPEGQSIYQDASVVTKGGTVYKCQIDRDDICQQIPFDRTNNVGFVGSPLDEKSGQWFGATLSTSGRTDGPVVACAPRYVWFTKDLNRKDPVGTCFVSNGAFDSFEEYSPCRTSSVHQQSLENRPAVFSTREGKAPDDDSYIGYSTVVGHFKQGEEFEGIAVGMPRGNKLKGKVLLFTWNLHNYKNITISNQIGSYFGYSLTAADVNGDKKLKTHS</sequence>
<evidence type="ECO:0000256" key="2">
    <source>
        <dbReference type="PROSITE-ProRule" id="PRU00803"/>
    </source>
</evidence>
<dbReference type="GO" id="GO:0008305">
    <property type="term" value="C:integrin complex"/>
    <property type="evidence" value="ECO:0007669"/>
    <property type="project" value="InterPro"/>
</dbReference>
<dbReference type="InterPro" id="IPR000413">
    <property type="entry name" value="Integrin_alpha"/>
</dbReference>
<evidence type="ECO:0000313" key="5">
    <source>
        <dbReference type="Proteomes" id="UP001153712"/>
    </source>
</evidence>
<keyword evidence="5" id="KW-1185">Reference proteome</keyword>
<dbReference type="PANTHER" id="PTHR23220">
    <property type="entry name" value="INTEGRIN ALPHA"/>
    <property type="match status" value="1"/>
</dbReference>
<name>A0A9N9TUT4_PHYSR</name>
<comment type="subcellular location">
    <subcellularLocation>
        <location evidence="3">Membrane</location>
        <topology evidence="3">Single-pass type I membrane protein</topology>
    </subcellularLocation>
</comment>
<dbReference type="GO" id="GO:0005178">
    <property type="term" value="F:integrin binding"/>
    <property type="evidence" value="ECO:0007669"/>
    <property type="project" value="TreeGrafter"/>
</dbReference>
<dbReference type="PANTHER" id="PTHR23220:SF133">
    <property type="entry name" value="INTEGRIN ALPHA-PS2"/>
    <property type="match status" value="1"/>
</dbReference>
<dbReference type="PRINTS" id="PR01185">
    <property type="entry name" value="INTEGRINA"/>
</dbReference>
<keyword evidence="3" id="KW-0130">Cell adhesion</keyword>
<dbReference type="GO" id="GO:0007229">
    <property type="term" value="P:integrin-mediated signaling pathway"/>
    <property type="evidence" value="ECO:0007669"/>
    <property type="project" value="UniProtKB-KW"/>
</dbReference>